<evidence type="ECO:0000256" key="12">
    <source>
        <dbReference type="ARBA" id="ARBA00022741"/>
    </source>
</evidence>
<dbReference type="InterPro" id="IPR017441">
    <property type="entry name" value="Protein_kinase_ATP_BS"/>
</dbReference>
<evidence type="ECO:0000256" key="3">
    <source>
        <dbReference type="ARBA" id="ARBA00012513"/>
    </source>
</evidence>
<evidence type="ECO:0000256" key="4">
    <source>
        <dbReference type="ARBA" id="ARBA00022475"/>
    </source>
</evidence>
<dbReference type="InterPro" id="IPR013210">
    <property type="entry name" value="LRR_N_plant-typ"/>
</dbReference>
<dbReference type="InterPro" id="IPR000719">
    <property type="entry name" value="Prot_kinase_dom"/>
</dbReference>
<evidence type="ECO:0000256" key="19">
    <source>
        <dbReference type="ARBA" id="ARBA00047899"/>
    </source>
</evidence>
<dbReference type="PANTHER" id="PTHR27008:SF497">
    <property type="entry name" value="OS11G0695000 PROTEIN"/>
    <property type="match status" value="1"/>
</dbReference>
<keyword evidence="5" id="KW-0723">Serine/threonine-protein kinase</keyword>
<sequence length="1369" mass="148308">MEYLHHEHYEIVQHCDQKPSNVLFDEETTVHVADFGIAKLLLGDDTSKITNHGKHAHQGGAVAGGPAASARRRGAAAPSASEPASQQAASREAWRQDGAAYGKAANLAQRHGKAAAKAAARQLLYNARASEQRAAWCGKPAIATHGEQLVHKDKQCHVSSLESDLRIDRLFVGEVTIRQWVNQAFSAKLVHVLDDKLQLDESSIEDLNHLLLPIFEVGLLCSSDSPDQRMSMADVVVTPKKIRKDYEKNWHYIRGCQIVNGRCCANEGCLPAVLHTAELLIISLTVTALAAGASSSPSPSINSSSGGGAAADLAALLAFKAQLADPLGVLAGSWTTNVSFCNWVGVSCSRRRRPERVTGLSLPDAPLGGELTAHLGNLSFLYTLDLTNTSLVGPVPADLGRLRRLRSLLLGDNLLSAAIPPAIANLTMLELLHLGNNNLSGEIPPDLLHGMRRLSRIALHMNQLTGDLPPLLFNGTPSLTFVNLGNNSLTGGVPHGVASSPSSLPMLEYLNLRGNRLAGAVPPAVYNMSRLRGLVLSHNNLTGWIPTTSNGSFHLPMLRTFSISSNGFAGRIPAGLAACRYLQTLSISSNSFVDVVPAWLAQLPYLTELFLGGNQLTGSIPPGLGNLTGVTSLDLSFCNLTGEIPSELGLMRSLSTLRLTYNQLTGPIPTSLGNLSQLSFLDLQMNQLTGAVPATLGNIPALNWLTLSLNNLEGNLGFLSSLSNCRQIWIITLDSNSFTGDLPDHTGNLSAQLSIFSASENKLTGGLPSSLSNLSSLEQLQLPGNQLTGPIPESITMMPNLVRLDVSSNDISGPIPTQIGMLSSLQRLDLQRNRLFGSIPDSIGNLSELEHIMLSHNQLNSTIPASFFNLGKLVRLNLSHNSFTGALPNDLSRLKQGDTIDLSSNSLLGSIPESFGQIRMLTYLNLSHNSFGDSIPYSFQELANLATLDLSSNNLSGTIPKFLANFTYLTALNLSFNRLEGQIPDGGVFSNITLQSLIGNAALCGAPRLGFSPCLQKSHSNSRHFLRFLLPVVTVAFGCMVICIFLMIRRKSKNKKEDSSHTPGDDMNHLIVTYHELARATDKFSDDNLLGSGSFGKVFKGQLSSGLVVAIKVLDMHLEEVAIRSFDAECRVLRMARHRNLIKVLNTCSNMEFRALVLHYMPNGSLDMLLHSQGTSSLGLLKRLDIMLDVSMAMEYLHHEHYEVVLHCDLKPSNVLFDEEMTAHVADFGIAKLLLGDDTSKITASMPGTFGYMAPEYGSLGKASRNSDVFSFGIMLLEVFTGKRPTDRLFVGEVTIRQWVNQAFPAKLVHVLDDKLQLDESSIQDLNHLLLPIFEVGLLCSSDLPDQRMSMAGVVVTLKKIRKDYEEKN</sequence>
<evidence type="ECO:0000313" key="26">
    <source>
        <dbReference type="Proteomes" id="UP000000763"/>
    </source>
</evidence>
<dbReference type="SMART" id="SM00220">
    <property type="entry name" value="S_TKc"/>
    <property type="match status" value="1"/>
</dbReference>
<dbReference type="GO" id="GO:0009653">
    <property type="term" value="P:anatomical structure morphogenesis"/>
    <property type="evidence" value="ECO:0007669"/>
    <property type="project" value="UniProtKB-ARBA"/>
</dbReference>
<dbReference type="InterPro" id="IPR001245">
    <property type="entry name" value="Ser-Thr/Tyr_kinase_cat_dom"/>
</dbReference>
<feature type="compositionally biased region" description="Low complexity" evidence="22">
    <location>
        <begin position="58"/>
        <end position="91"/>
    </location>
</feature>
<proteinExistence type="inferred from homology"/>
<dbReference type="FunFam" id="3.80.10.10:FF:000095">
    <property type="entry name" value="LRR receptor-like serine/threonine-protein kinase GSO1"/>
    <property type="match status" value="1"/>
</dbReference>
<dbReference type="Pfam" id="PF00560">
    <property type="entry name" value="LRR_1"/>
    <property type="match status" value="7"/>
</dbReference>
<dbReference type="SUPFAM" id="SSF52058">
    <property type="entry name" value="L domain-like"/>
    <property type="match status" value="1"/>
</dbReference>
<evidence type="ECO:0000256" key="7">
    <source>
        <dbReference type="ARBA" id="ARBA00022614"/>
    </source>
</evidence>
<dbReference type="GO" id="GO:0005886">
    <property type="term" value="C:plasma membrane"/>
    <property type="evidence" value="ECO:0007669"/>
    <property type="project" value="UniProtKB-SubCell"/>
</dbReference>
<evidence type="ECO:0000256" key="5">
    <source>
        <dbReference type="ARBA" id="ARBA00022527"/>
    </source>
</evidence>
<evidence type="ECO:0000256" key="23">
    <source>
        <dbReference type="SAM" id="Phobius"/>
    </source>
</evidence>
<dbReference type="InterPro" id="IPR032675">
    <property type="entry name" value="LRR_dom_sf"/>
</dbReference>
<name>Q0JPD9_ORYSJ</name>
<keyword evidence="13" id="KW-0418">Kinase</keyword>
<keyword evidence="7" id="KW-0433">Leucine-rich repeat</keyword>
<dbReference type="InterPro" id="IPR003591">
    <property type="entry name" value="Leu-rich_rpt_typical-subtyp"/>
</dbReference>
<keyword evidence="8" id="KW-0808">Transferase</keyword>
<evidence type="ECO:0000256" key="14">
    <source>
        <dbReference type="ARBA" id="ARBA00022840"/>
    </source>
</evidence>
<feature type="domain" description="Protein kinase" evidence="24">
    <location>
        <begin position="1084"/>
        <end position="1334"/>
    </location>
</feature>
<evidence type="ECO:0000256" key="15">
    <source>
        <dbReference type="ARBA" id="ARBA00022989"/>
    </source>
</evidence>
<dbReference type="GO" id="GO:0099402">
    <property type="term" value="P:plant organ development"/>
    <property type="evidence" value="ECO:0007669"/>
    <property type="project" value="UniProtKB-ARBA"/>
</dbReference>
<dbReference type="InterPro" id="IPR051809">
    <property type="entry name" value="Plant_receptor-like_S/T_kinase"/>
</dbReference>
<keyword evidence="14 21" id="KW-0067">ATP-binding</keyword>
<dbReference type="FunFam" id="1.10.510.10:FF:000358">
    <property type="entry name" value="Putative leucine-rich repeat receptor-like serine/threonine-protein kinase"/>
    <property type="match status" value="1"/>
</dbReference>
<evidence type="ECO:0000256" key="13">
    <source>
        <dbReference type="ARBA" id="ARBA00022777"/>
    </source>
</evidence>
<comment type="catalytic activity">
    <reaction evidence="20">
        <text>L-seryl-[protein] + ATP = O-phospho-L-seryl-[protein] + ADP + H(+)</text>
        <dbReference type="Rhea" id="RHEA:17989"/>
        <dbReference type="Rhea" id="RHEA-COMP:9863"/>
        <dbReference type="Rhea" id="RHEA-COMP:11604"/>
        <dbReference type="ChEBI" id="CHEBI:15378"/>
        <dbReference type="ChEBI" id="CHEBI:29999"/>
        <dbReference type="ChEBI" id="CHEBI:30616"/>
        <dbReference type="ChEBI" id="CHEBI:83421"/>
        <dbReference type="ChEBI" id="CHEBI:456216"/>
        <dbReference type="EC" id="2.7.11.1"/>
    </reaction>
</comment>
<dbReference type="SUPFAM" id="SSF52047">
    <property type="entry name" value="RNI-like"/>
    <property type="match status" value="1"/>
</dbReference>
<evidence type="ECO:0000256" key="6">
    <source>
        <dbReference type="ARBA" id="ARBA00022553"/>
    </source>
</evidence>
<evidence type="ECO:0000313" key="25">
    <source>
        <dbReference type="EMBL" id="BAF04389.2"/>
    </source>
</evidence>
<dbReference type="EMBL" id="AP008207">
    <property type="protein sequence ID" value="BAF04389.2"/>
    <property type="molecule type" value="Genomic_DNA"/>
</dbReference>
<reference evidence="25 26" key="1">
    <citation type="journal article" date="2005" name="Nature">
        <title>The map-based sequence of the rice genome.</title>
        <authorList>
            <consortium name="International rice genome sequencing project (IRGSP)"/>
            <person name="Matsumoto T."/>
            <person name="Wu J."/>
            <person name="Kanamori H."/>
            <person name="Katayose Y."/>
            <person name="Fujisawa M."/>
            <person name="Namiki N."/>
            <person name="Mizuno H."/>
            <person name="Yamamoto K."/>
            <person name="Antonio B.A."/>
            <person name="Baba T."/>
            <person name="Sakata K."/>
            <person name="Nagamura Y."/>
            <person name="Aoki H."/>
            <person name="Arikawa K."/>
            <person name="Arita K."/>
            <person name="Bito T."/>
            <person name="Chiden Y."/>
            <person name="Fujitsuka N."/>
            <person name="Fukunaka R."/>
            <person name="Hamada M."/>
            <person name="Harada C."/>
            <person name="Hayashi A."/>
            <person name="Hijishita S."/>
            <person name="Honda M."/>
            <person name="Hosokawa S."/>
            <person name="Ichikawa Y."/>
            <person name="Idonuma A."/>
            <person name="Iijima M."/>
            <person name="Ikeda M."/>
            <person name="Ikeno M."/>
            <person name="Ito K."/>
            <person name="Ito S."/>
            <person name="Ito T."/>
            <person name="Ito Y."/>
            <person name="Ito Y."/>
            <person name="Iwabuchi A."/>
            <person name="Kamiya K."/>
            <person name="Karasawa W."/>
            <person name="Kurita K."/>
            <person name="Katagiri S."/>
            <person name="Kikuta A."/>
            <person name="Kobayashi H."/>
            <person name="Kobayashi N."/>
            <person name="Machita K."/>
            <person name="Maehara T."/>
            <person name="Masukawa M."/>
            <person name="Mizubayashi T."/>
            <person name="Mukai Y."/>
            <person name="Nagasaki H."/>
            <person name="Nagata Y."/>
            <person name="Naito S."/>
            <person name="Nakashima M."/>
            <person name="Nakama Y."/>
            <person name="Nakamichi Y."/>
            <person name="Nakamura M."/>
            <person name="Meguro A."/>
            <person name="Negishi M."/>
            <person name="Ohta I."/>
            <person name="Ohta T."/>
            <person name="Okamoto M."/>
            <person name="Ono N."/>
            <person name="Saji S."/>
            <person name="Sakaguchi M."/>
            <person name="Sakai K."/>
            <person name="Shibata M."/>
            <person name="Shimokawa T."/>
            <person name="Song J."/>
            <person name="Takazaki Y."/>
            <person name="Terasawa K."/>
            <person name="Tsugane M."/>
            <person name="Tsuji K."/>
            <person name="Ueda S."/>
            <person name="Waki K."/>
            <person name="Yamagata H."/>
            <person name="Yamamoto M."/>
            <person name="Yamamoto S."/>
            <person name="Yamane H."/>
            <person name="Yoshiki S."/>
            <person name="Yoshihara R."/>
            <person name="Yukawa K."/>
            <person name="Zhong H."/>
            <person name="Yano M."/>
            <person name="Yuan Q."/>
            <person name="Ouyang S."/>
            <person name="Liu J."/>
            <person name="Jones K.M."/>
            <person name="Gansberger K."/>
            <person name="Moffat K."/>
            <person name="Hill J."/>
            <person name="Bera J."/>
            <person name="Fadrosh D."/>
            <person name="Jin S."/>
            <person name="Johri S."/>
            <person name="Kim M."/>
            <person name="Overton L."/>
            <person name="Reardon M."/>
            <person name="Tsitrin T."/>
            <person name="Vuong H."/>
            <person name="Weaver B."/>
            <person name="Ciecko A."/>
            <person name="Tallon L."/>
            <person name="Jackson J."/>
            <person name="Pai G."/>
            <person name="Aken S.V."/>
            <person name="Utterback T."/>
            <person name="Reidmuller S."/>
            <person name="Feldblyum T."/>
            <person name="Hsiao J."/>
            <person name="Zismann V."/>
            <person name="Iobst S."/>
            <person name="de Vazeille A.R."/>
            <person name="Buell C.R."/>
            <person name="Ying K."/>
            <person name="Li Y."/>
            <person name="Lu T."/>
            <person name="Huang Y."/>
            <person name="Zhao Q."/>
            <person name="Feng Q."/>
            <person name="Zhang L."/>
            <person name="Zhu J."/>
            <person name="Weng Q."/>
            <person name="Mu J."/>
            <person name="Lu Y."/>
            <person name="Fan D."/>
            <person name="Liu Y."/>
            <person name="Guan J."/>
            <person name="Zhang Y."/>
            <person name="Yu S."/>
            <person name="Liu X."/>
            <person name="Zhang Y."/>
            <person name="Hong G."/>
            <person name="Han B."/>
            <person name="Choisne N."/>
            <person name="Demange N."/>
            <person name="Orjeda G."/>
            <person name="Samain S."/>
            <person name="Cattolico L."/>
            <person name="Pelletier E."/>
            <person name="Couloux A."/>
            <person name="Segurens B."/>
            <person name="Wincker P."/>
            <person name="D'Hont A."/>
            <person name="Scarpelli C."/>
            <person name="Weissenbach J."/>
            <person name="Salanoubat M."/>
            <person name="Quetier F."/>
            <person name="Yu Y."/>
            <person name="Kim H.R."/>
            <person name="Rambo T."/>
            <person name="Currie J."/>
            <person name="Collura K."/>
            <person name="Luo M."/>
            <person name="Yang T."/>
            <person name="Ammiraju J.S.S."/>
            <person name="Engler F."/>
            <person name="Soderlund C."/>
            <person name="Wing R.A."/>
            <person name="Palmer L.E."/>
            <person name="de la Bastide M."/>
            <person name="Spiegel L."/>
            <person name="Nascimento L."/>
            <person name="Zutavern T."/>
            <person name="O'Shaughnessy A."/>
            <person name="Dike S."/>
            <person name="Dedhia N."/>
            <person name="Preston R."/>
            <person name="Balija V."/>
            <person name="McCombie W.R."/>
            <person name="Chow T."/>
            <person name="Chen H."/>
            <person name="Chung M."/>
            <person name="Chen C."/>
            <person name="Shaw J."/>
            <person name="Wu H."/>
            <person name="Hsiao K."/>
            <person name="Chao Y."/>
            <person name="Chu M."/>
            <person name="Cheng C."/>
            <person name="Hour A."/>
            <person name="Lee P."/>
            <person name="Lin S."/>
            <person name="Lin Y."/>
            <person name="Liou J."/>
            <person name="Liu S."/>
            <person name="Hsing Y."/>
            <person name="Raghuvanshi S."/>
            <person name="Mohanty A."/>
            <person name="Bharti A.K."/>
            <person name="Gaur A."/>
            <person name="Gupta V."/>
            <person name="Kumar D."/>
            <person name="Ravi V."/>
            <person name="Vij S."/>
            <person name="Kapur A."/>
            <person name="Khurana P."/>
            <person name="Khurana P."/>
            <person name="Khurana J.P."/>
            <person name="Tyagi A.K."/>
            <person name="Gaikwad K."/>
            <person name="Singh A."/>
            <person name="Dalal V."/>
            <person name="Srivastava S."/>
            <person name="Dixit A."/>
            <person name="Pal A.K."/>
            <person name="Ghazi I.A."/>
            <person name="Yadav M."/>
            <person name="Pandit A."/>
            <person name="Bhargava A."/>
            <person name="Sureshbabu K."/>
            <person name="Batra K."/>
            <person name="Sharma T.R."/>
            <person name="Mohapatra T."/>
            <person name="Singh N.K."/>
            <person name="Messing J."/>
            <person name="Nelson A.B."/>
            <person name="Fuks G."/>
            <person name="Kavchok S."/>
            <person name="Keizer G."/>
            <person name="Linton E."/>
            <person name="Llaca V."/>
            <person name="Song R."/>
            <person name="Tanyolac B."/>
            <person name="Young S."/>
            <person name="Ho-Il K."/>
            <person name="Hahn J.H."/>
            <person name="Sangsakoo G."/>
            <person name="Vanavichit A."/>
            <person name="de Mattos Luiz.A.T."/>
            <person name="Zimmer P.D."/>
            <person name="Malone G."/>
            <person name="Dellagostin O."/>
            <person name="de Oliveira A.C."/>
            <person name="Bevan M."/>
            <person name="Bancroft I."/>
            <person name="Minx P."/>
            <person name="Cordum H."/>
            <person name="Wilson R."/>
            <person name="Cheng Z."/>
            <person name="Jin W."/>
            <person name="Jiang J."/>
            <person name="Leong S.A."/>
            <person name="Iwama H."/>
            <person name="Gojobori T."/>
            <person name="Itoh T."/>
            <person name="Niimura Y."/>
            <person name="Fujii Y."/>
            <person name="Habara T."/>
            <person name="Sakai H."/>
            <person name="Sato Y."/>
            <person name="Wilson G."/>
            <person name="Kumar K."/>
            <person name="McCouch S."/>
            <person name="Juretic N."/>
            <person name="Hoen D."/>
            <person name="Wright S."/>
            <person name="Bruskiewich R."/>
            <person name="Bureau T."/>
            <person name="Miyao A."/>
            <person name="Hirochika H."/>
            <person name="Nishikawa T."/>
            <person name="Kadowaki K."/>
            <person name="Sugiura M."/>
            <person name="Burr B."/>
            <person name="Sasaki T."/>
        </authorList>
    </citation>
    <scope>NUCLEOTIDE SEQUENCE [LARGE SCALE GENOMIC DNA]</scope>
    <source>
        <strain evidence="26">cv. Nipponbare</strain>
    </source>
</reference>
<dbReference type="Gene3D" id="1.10.510.10">
    <property type="entry name" value="Transferase(Phosphotransferase) domain 1"/>
    <property type="match status" value="2"/>
</dbReference>
<dbReference type="Pfam" id="PF07714">
    <property type="entry name" value="PK_Tyr_Ser-Thr"/>
    <property type="match status" value="1"/>
</dbReference>
<evidence type="ECO:0000256" key="9">
    <source>
        <dbReference type="ARBA" id="ARBA00022692"/>
    </source>
</evidence>
<dbReference type="PROSITE" id="PS50011">
    <property type="entry name" value="PROTEIN_KINASE_DOM"/>
    <property type="match status" value="2"/>
</dbReference>
<dbReference type="Pfam" id="PF13855">
    <property type="entry name" value="LRR_8"/>
    <property type="match status" value="2"/>
</dbReference>
<evidence type="ECO:0000256" key="20">
    <source>
        <dbReference type="ARBA" id="ARBA00048679"/>
    </source>
</evidence>
<dbReference type="EC" id="2.7.11.1" evidence="3"/>
<dbReference type="PROSITE" id="PS00108">
    <property type="entry name" value="PROTEIN_KINASE_ST"/>
    <property type="match status" value="1"/>
</dbReference>
<evidence type="ECO:0000256" key="22">
    <source>
        <dbReference type="SAM" id="MobiDB-lite"/>
    </source>
</evidence>
<dbReference type="Gene3D" id="3.80.10.10">
    <property type="entry name" value="Ribonuclease Inhibitor"/>
    <property type="match status" value="4"/>
</dbReference>
<comment type="catalytic activity">
    <reaction evidence="19">
        <text>L-threonyl-[protein] + ATP = O-phospho-L-threonyl-[protein] + ADP + H(+)</text>
        <dbReference type="Rhea" id="RHEA:46608"/>
        <dbReference type="Rhea" id="RHEA-COMP:11060"/>
        <dbReference type="Rhea" id="RHEA-COMP:11605"/>
        <dbReference type="ChEBI" id="CHEBI:15378"/>
        <dbReference type="ChEBI" id="CHEBI:30013"/>
        <dbReference type="ChEBI" id="CHEBI:30616"/>
        <dbReference type="ChEBI" id="CHEBI:61977"/>
        <dbReference type="ChEBI" id="CHEBI:456216"/>
        <dbReference type="EC" id="2.7.11.1"/>
    </reaction>
</comment>
<keyword evidence="12 21" id="KW-0547">Nucleotide-binding</keyword>
<dbReference type="FunFam" id="3.30.200.20:FF:000661">
    <property type="entry name" value="Serine-threonine protein kinase plant-type"/>
    <property type="match status" value="1"/>
</dbReference>
<keyword evidence="10" id="KW-0732">Signal</keyword>
<evidence type="ECO:0000256" key="8">
    <source>
        <dbReference type="ARBA" id="ARBA00022679"/>
    </source>
</evidence>
<keyword evidence="11" id="KW-0677">Repeat</keyword>
<evidence type="ECO:0000256" key="11">
    <source>
        <dbReference type="ARBA" id="ARBA00022737"/>
    </source>
</evidence>
<dbReference type="PANTHER" id="PTHR27008">
    <property type="entry name" value="OS04G0122200 PROTEIN"/>
    <property type="match status" value="1"/>
</dbReference>
<keyword evidence="17" id="KW-0675">Receptor</keyword>
<keyword evidence="15 23" id="KW-1133">Transmembrane helix</keyword>
<keyword evidence="9 23" id="KW-0812">Transmembrane</keyword>
<evidence type="ECO:0000256" key="10">
    <source>
        <dbReference type="ARBA" id="ARBA00022729"/>
    </source>
</evidence>
<evidence type="ECO:0000256" key="17">
    <source>
        <dbReference type="ARBA" id="ARBA00023170"/>
    </source>
</evidence>
<keyword evidence="6" id="KW-0597">Phosphoprotein</keyword>
<dbReference type="Pfam" id="PF08263">
    <property type="entry name" value="LRRNT_2"/>
    <property type="match status" value="1"/>
</dbReference>
<dbReference type="SUPFAM" id="SSF56112">
    <property type="entry name" value="Protein kinase-like (PK-like)"/>
    <property type="match status" value="2"/>
</dbReference>
<feature type="transmembrane region" description="Helical" evidence="23">
    <location>
        <begin position="1025"/>
        <end position="1048"/>
    </location>
</feature>
<keyword evidence="18" id="KW-0325">Glycoprotein</keyword>
<feature type="region of interest" description="Disordered" evidence="22">
    <location>
        <begin position="50"/>
        <end position="95"/>
    </location>
</feature>
<dbReference type="SMART" id="SM00369">
    <property type="entry name" value="LRR_TYP"/>
    <property type="match status" value="13"/>
</dbReference>
<dbReference type="GO" id="GO:0004674">
    <property type="term" value="F:protein serine/threonine kinase activity"/>
    <property type="evidence" value="ECO:0007669"/>
    <property type="project" value="UniProtKB-KW"/>
</dbReference>
<comment type="subcellular location">
    <subcellularLocation>
        <location evidence="1">Cell membrane</location>
        <topology evidence="1">Single-pass membrane protein</topology>
    </subcellularLocation>
</comment>
<feature type="binding site" evidence="21">
    <location>
        <position position="1112"/>
    </location>
    <ligand>
        <name>ATP</name>
        <dbReference type="ChEBI" id="CHEBI:30616"/>
    </ligand>
</feature>
<dbReference type="Proteomes" id="UP000000763">
    <property type="component" value="Chromosome 1"/>
</dbReference>
<gene>
    <name evidence="25" type="ordered locus">Os01g0228200</name>
</gene>
<dbReference type="PROSITE" id="PS00107">
    <property type="entry name" value="PROTEIN_KINASE_ATP"/>
    <property type="match status" value="1"/>
</dbReference>
<comment type="similarity">
    <text evidence="2">Belongs to the protein kinase superfamily. Ser/Thr protein kinase family.</text>
</comment>
<dbReference type="FunFam" id="3.80.10.10:FF:000317">
    <property type="entry name" value="Inactive leucine-rich repeat receptor-like protein kinase"/>
    <property type="match status" value="1"/>
</dbReference>
<dbReference type="Gene3D" id="3.30.200.20">
    <property type="entry name" value="Phosphorylase Kinase, domain 1"/>
    <property type="match status" value="1"/>
</dbReference>
<organism evidence="25 26">
    <name type="scientific">Oryza sativa subsp. japonica</name>
    <name type="common">Rice</name>
    <dbReference type="NCBI Taxonomy" id="39947"/>
    <lineage>
        <taxon>Eukaryota</taxon>
        <taxon>Viridiplantae</taxon>
        <taxon>Streptophyta</taxon>
        <taxon>Embryophyta</taxon>
        <taxon>Tracheophyta</taxon>
        <taxon>Spermatophyta</taxon>
        <taxon>Magnoliopsida</taxon>
        <taxon>Liliopsida</taxon>
        <taxon>Poales</taxon>
        <taxon>Poaceae</taxon>
        <taxon>BOP clade</taxon>
        <taxon>Oryzoideae</taxon>
        <taxon>Oryzeae</taxon>
        <taxon>Oryzinae</taxon>
        <taxon>Oryza</taxon>
        <taxon>Oryza sativa</taxon>
    </lineage>
</organism>
<dbReference type="InterPro" id="IPR008271">
    <property type="entry name" value="Ser/Thr_kinase_AS"/>
</dbReference>
<evidence type="ECO:0000256" key="1">
    <source>
        <dbReference type="ARBA" id="ARBA00004162"/>
    </source>
</evidence>
<dbReference type="InterPro" id="IPR001611">
    <property type="entry name" value="Leu-rich_rpt"/>
</dbReference>
<reference evidence="26" key="2">
    <citation type="journal article" date="2008" name="Nucleic Acids Res.">
        <title>The rice annotation project database (RAP-DB): 2008 update.</title>
        <authorList>
            <consortium name="The rice annotation project (RAP)"/>
        </authorList>
    </citation>
    <scope>GENOME REANNOTATION</scope>
    <source>
        <strain evidence="26">cv. Nipponbare</strain>
    </source>
</reference>
<evidence type="ECO:0000256" key="2">
    <source>
        <dbReference type="ARBA" id="ARBA00008684"/>
    </source>
</evidence>
<dbReference type="FunFam" id="3.80.10.10:FF:000400">
    <property type="entry name" value="Nuclear pore complex protein NUP107"/>
    <property type="match status" value="1"/>
</dbReference>
<accession>Q0JPD9</accession>
<protein>
    <recommendedName>
        <fullName evidence="3">non-specific serine/threonine protein kinase</fullName>
        <ecNumber evidence="3">2.7.11.1</ecNumber>
    </recommendedName>
</protein>
<evidence type="ECO:0000256" key="16">
    <source>
        <dbReference type="ARBA" id="ARBA00023136"/>
    </source>
</evidence>
<dbReference type="InterPro" id="IPR011009">
    <property type="entry name" value="Kinase-like_dom_sf"/>
</dbReference>
<evidence type="ECO:0000256" key="18">
    <source>
        <dbReference type="ARBA" id="ARBA00023180"/>
    </source>
</evidence>
<evidence type="ECO:0000259" key="24">
    <source>
        <dbReference type="PROSITE" id="PS50011"/>
    </source>
</evidence>
<feature type="domain" description="Protein kinase" evidence="24">
    <location>
        <begin position="1"/>
        <end position="215"/>
    </location>
</feature>
<keyword evidence="4" id="KW-1003">Cell membrane</keyword>
<dbReference type="GO" id="GO:0005524">
    <property type="term" value="F:ATP binding"/>
    <property type="evidence" value="ECO:0007669"/>
    <property type="project" value="UniProtKB-UniRule"/>
</dbReference>
<dbReference type="KEGG" id="dosa:Os01g0228200"/>
<keyword evidence="16 23" id="KW-0472">Membrane</keyword>
<evidence type="ECO:0000256" key="21">
    <source>
        <dbReference type="PROSITE-ProRule" id="PRU10141"/>
    </source>
</evidence>